<dbReference type="GO" id="GO:0004497">
    <property type="term" value="F:monooxygenase activity"/>
    <property type="evidence" value="ECO:0007669"/>
    <property type="project" value="UniProtKB-KW"/>
</dbReference>
<accession>A0A559MGB4</accession>
<dbReference type="InterPro" id="IPR036661">
    <property type="entry name" value="Luciferase-like_sf"/>
</dbReference>
<name>A0A559MGB4_9HELO</name>
<evidence type="ECO:0000256" key="2">
    <source>
        <dbReference type="ARBA" id="ARBA00022643"/>
    </source>
</evidence>
<gene>
    <name evidence="6" type="primary">rutA_0</name>
    <name evidence="6" type="ORF">LAWI1_G000396</name>
</gene>
<dbReference type="CDD" id="cd01094">
    <property type="entry name" value="Alkanesulfonate_monoxygenase"/>
    <property type="match status" value="1"/>
</dbReference>
<evidence type="ECO:0000256" key="3">
    <source>
        <dbReference type="ARBA" id="ARBA00023002"/>
    </source>
</evidence>
<protein>
    <submittedName>
        <fullName evidence="6">Pyrimidine monooxygenase</fullName>
    </submittedName>
</protein>
<organism evidence="6 7">
    <name type="scientific">Lachnellula willkommii</name>
    <dbReference type="NCBI Taxonomy" id="215461"/>
    <lineage>
        <taxon>Eukaryota</taxon>
        <taxon>Fungi</taxon>
        <taxon>Dikarya</taxon>
        <taxon>Ascomycota</taxon>
        <taxon>Pezizomycotina</taxon>
        <taxon>Leotiomycetes</taxon>
        <taxon>Helotiales</taxon>
        <taxon>Lachnaceae</taxon>
        <taxon>Lachnellula</taxon>
    </lineage>
</organism>
<feature type="domain" description="Luciferase-like" evidence="5">
    <location>
        <begin position="52"/>
        <end position="353"/>
    </location>
</feature>
<dbReference type="Pfam" id="PF00296">
    <property type="entry name" value="Bac_luciferase"/>
    <property type="match status" value="1"/>
</dbReference>
<keyword evidence="1" id="KW-0285">Flavoprotein</keyword>
<keyword evidence="7" id="KW-1185">Reference proteome</keyword>
<dbReference type="Gene3D" id="3.20.20.30">
    <property type="entry name" value="Luciferase-like domain"/>
    <property type="match status" value="1"/>
</dbReference>
<dbReference type="InterPro" id="IPR050172">
    <property type="entry name" value="SsuD_RutA_monooxygenase"/>
</dbReference>
<evidence type="ECO:0000313" key="6">
    <source>
        <dbReference type="EMBL" id="TVY91997.1"/>
    </source>
</evidence>
<evidence type="ECO:0000313" key="7">
    <source>
        <dbReference type="Proteomes" id="UP000315522"/>
    </source>
</evidence>
<dbReference type="PANTHER" id="PTHR42847">
    <property type="entry name" value="ALKANESULFONATE MONOOXYGENASE"/>
    <property type="match status" value="1"/>
</dbReference>
<evidence type="ECO:0000256" key="4">
    <source>
        <dbReference type="ARBA" id="ARBA00023033"/>
    </source>
</evidence>
<keyword evidence="2" id="KW-0288">FMN</keyword>
<keyword evidence="4 6" id="KW-0503">Monooxygenase</keyword>
<evidence type="ECO:0000256" key="1">
    <source>
        <dbReference type="ARBA" id="ARBA00022630"/>
    </source>
</evidence>
<dbReference type="Proteomes" id="UP000315522">
    <property type="component" value="Unassembled WGS sequence"/>
</dbReference>
<dbReference type="EMBL" id="QGML01000412">
    <property type="protein sequence ID" value="TVY91997.1"/>
    <property type="molecule type" value="Genomic_DNA"/>
</dbReference>
<dbReference type="InterPro" id="IPR011251">
    <property type="entry name" value="Luciferase-like_dom"/>
</dbReference>
<comment type="caution">
    <text evidence="6">The sequence shown here is derived from an EMBL/GenBank/DDBJ whole genome shotgun (WGS) entry which is preliminary data.</text>
</comment>
<dbReference type="AlphaFoldDB" id="A0A559MGB4"/>
<proteinExistence type="predicted"/>
<dbReference type="SUPFAM" id="SSF51679">
    <property type="entry name" value="Bacterial luciferase-like"/>
    <property type="match status" value="1"/>
</dbReference>
<dbReference type="PANTHER" id="PTHR42847:SF4">
    <property type="entry name" value="ALKANESULFONATE MONOOXYGENASE-RELATED"/>
    <property type="match status" value="1"/>
</dbReference>
<dbReference type="GO" id="GO:0016705">
    <property type="term" value="F:oxidoreductase activity, acting on paired donors, with incorporation or reduction of molecular oxygen"/>
    <property type="evidence" value="ECO:0007669"/>
    <property type="project" value="InterPro"/>
</dbReference>
<evidence type="ECO:0000259" key="5">
    <source>
        <dbReference type="Pfam" id="PF00296"/>
    </source>
</evidence>
<sequence>MANVSVREGGPALKGPFDFQDSPLSRAARQPLFLGVFLNLQDIRYSSLPTSNSWTFDYNVEIVQKAEALGFDLAFTRAQWLPKGHYDGEASLEAFVALGAMAAVTNKIMLISTMHVLYGPLHPLHIAKYGATLDHIAKGRWGINMVTGHSAVSHEMFGRQRIEHDKRYEMAGELFDVVNSLWNETENLSYKGRVSPWQLENAWVTPKPLYGRPILVNATGSPAGIEFAARYSDLIFITSPGGAHIESALETLPAHIDTIRNAAKAVGRSVKTVINPIIISRDTPDEANAYAQSIVDNAIKQPGQKIDSDAHAWRGRLDAKNKQGLGLGGNIEIIGSPEQVVEQLEALHRIGIDGVQLNFYDFAVDLEYFGRKILPLLKKAGLRVD</sequence>
<reference evidence="6 7" key="1">
    <citation type="submission" date="2018-05" db="EMBL/GenBank/DDBJ databases">
        <title>Genome sequencing and assembly of the regulated plant pathogen Lachnellula willkommii and related sister species for the development of diagnostic species identification markers.</title>
        <authorList>
            <person name="Giroux E."/>
            <person name="Bilodeau G."/>
        </authorList>
    </citation>
    <scope>NUCLEOTIDE SEQUENCE [LARGE SCALE GENOMIC DNA]</scope>
    <source>
        <strain evidence="6 7">CBS 172.35</strain>
    </source>
</reference>
<keyword evidence="3" id="KW-0560">Oxidoreductase</keyword>